<dbReference type="SMART" id="SM00382">
    <property type="entry name" value="AAA"/>
    <property type="match status" value="1"/>
</dbReference>
<feature type="domain" description="ABC transporter" evidence="6">
    <location>
        <begin position="19"/>
        <end position="252"/>
    </location>
</feature>
<evidence type="ECO:0000256" key="3">
    <source>
        <dbReference type="ARBA" id="ARBA00022458"/>
    </source>
</evidence>
<evidence type="ECO:0000256" key="1">
    <source>
        <dbReference type="ARBA" id="ARBA00005417"/>
    </source>
</evidence>
<dbReference type="GO" id="GO:0016887">
    <property type="term" value="F:ATP hydrolysis activity"/>
    <property type="evidence" value="ECO:0007669"/>
    <property type="project" value="InterPro"/>
</dbReference>
<gene>
    <name evidence="7" type="ORF">J3U88_27165</name>
</gene>
<name>A0A8J7U6Q7_9BACT</name>
<dbReference type="Proteomes" id="UP000664417">
    <property type="component" value="Unassembled WGS sequence"/>
</dbReference>
<sequence length="266" mass="29853">MIEARGLEKVFKIKGKRGSKERDSSDPRDEGKIFRALRGVSFRCDKGMVLGLVGPNGAGKTTTLRILSTALTPTKGSIIIDGEDYSLFPNEIRRRIGFLSGTTGLYPRLTAREMVQYFGRLHGMEGKALNHRMDELFERFGMQEFVNERNDKLSTGMKQKVNIVRTLIHDPSIFIFDEPTTGLDIMSVTVFLDFLTESKHQNKTIIFSTHSLHEVETLCDQIVIINRGISSFAGTSAALKQEMGEKTLERAFAKQIEQRESMEGAA</sequence>
<dbReference type="PANTHER" id="PTHR42711">
    <property type="entry name" value="ABC TRANSPORTER ATP-BINDING PROTEIN"/>
    <property type="match status" value="1"/>
</dbReference>
<proteinExistence type="inferred from homology"/>
<dbReference type="InterPro" id="IPR003593">
    <property type="entry name" value="AAA+_ATPase"/>
</dbReference>
<dbReference type="AlphaFoldDB" id="A0A8J7U6Q7"/>
<evidence type="ECO:0000256" key="4">
    <source>
        <dbReference type="ARBA" id="ARBA00022741"/>
    </source>
</evidence>
<dbReference type="InterPro" id="IPR003439">
    <property type="entry name" value="ABC_transporter-like_ATP-bd"/>
</dbReference>
<keyword evidence="2" id="KW-0813">Transport</keyword>
<evidence type="ECO:0000313" key="7">
    <source>
        <dbReference type="EMBL" id="MBO1322184.1"/>
    </source>
</evidence>
<comment type="similarity">
    <text evidence="1">Belongs to the ABC transporter superfamily.</text>
</comment>
<evidence type="ECO:0000259" key="6">
    <source>
        <dbReference type="PROSITE" id="PS50893"/>
    </source>
</evidence>
<dbReference type="EMBL" id="JAFREP010000032">
    <property type="protein sequence ID" value="MBO1322184.1"/>
    <property type="molecule type" value="Genomic_DNA"/>
</dbReference>
<evidence type="ECO:0000256" key="2">
    <source>
        <dbReference type="ARBA" id="ARBA00022448"/>
    </source>
</evidence>
<protein>
    <submittedName>
        <fullName evidence="7">ATP-binding cassette domain-containing protein</fullName>
    </submittedName>
</protein>
<keyword evidence="8" id="KW-1185">Reference proteome</keyword>
<keyword evidence="5 7" id="KW-0067">ATP-binding</keyword>
<dbReference type="PROSITE" id="PS50893">
    <property type="entry name" value="ABC_TRANSPORTER_2"/>
    <property type="match status" value="1"/>
</dbReference>
<dbReference type="InterPro" id="IPR050763">
    <property type="entry name" value="ABC_transporter_ATP-binding"/>
</dbReference>
<organism evidence="7 8">
    <name type="scientific">Acanthopleuribacter pedis</name>
    <dbReference type="NCBI Taxonomy" id="442870"/>
    <lineage>
        <taxon>Bacteria</taxon>
        <taxon>Pseudomonadati</taxon>
        <taxon>Acidobacteriota</taxon>
        <taxon>Holophagae</taxon>
        <taxon>Acanthopleuribacterales</taxon>
        <taxon>Acanthopleuribacteraceae</taxon>
        <taxon>Acanthopleuribacter</taxon>
    </lineage>
</organism>
<keyword evidence="3" id="KW-0536">Nodulation</keyword>
<accession>A0A8J7U6Q7</accession>
<comment type="caution">
    <text evidence="7">The sequence shown here is derived from an EMBL/GenBank/DDBJ whole genome shotgun (WGS) entry which is preliminary data.</text>
</comment>
<dbReference type="PANTHER" id="PTHR42711:SF5">
    <property type="entry name" value="ABC TRANSPORTER ATP-BINDING PROTEIN NATA"/>
    <property type="match status" value="1"/>
</dbReference>
<dbReference type="Gene3D" id="3.40.50.300">
    <property type="entry name" value="P-loop containing nucleotide triphosphate hydrolases"/>
    <property type="match status" value="1"/>
</dbReference>
<evidence type="ECO:0000313" key="8">
    <source>
        <dbReference type="Proteomes" id="UP000664417"/>
    </source>
</evidence>
<dbReference type="Pfam" id="PF00005">
    <property type="entry name" value="ABC_tran"/>
    <property type="match status" value="1"/>
</dbReference>
<keyword evidence="4" id="KW-0547">Nucleotide-binding</keyword>
<reference evidence="7" key="1">
    <citation type="submission" date="2021-03" db="EMBL/GenBank/DDBJ databases">
        <authorList>
            <person name="Wang G."/>
        </authorList>
    </citation>
    <scope>NUCLEOTIDE SEQUENCE</scope>
    <source>
        <strain evidence="7">KCTC 12899</strain>
    </source>
</reference>
<dbReference type="RefSeq" id="WP_207862157.1">
    <property type="nucleotide sequence ID" value="NZ_JAFREP010000032.1"/>
</dbReference>
<evidence type="ECO:0000256" key="5">
    <source>
        <dbReference type="ARBA" id="ARBA00022840"/>
    </source>
</evidence>
<dbReference type="InterPro" id="IPR027417">
    <property type="entry name" value="P-loop_NTPase"/>
</dbReference>
<dbReference type="GO" id="GO:0005524">
    <property type="term" value="F:ATP binding"/>
    <property type="evidence" value="ECO:0007669"/>
    <property type="project" value="UniProtKB-KW"/>
</dbReference>
<dbReference type="SUPFAM" id="SSF52540">
    <property type="entry name" value="P-loop containing nucleoside triphosphate hydrolases"/>
    <property type="match status" value="1"/>
</dbReference>